<evidence type="ECO:0000313" key="3">
    <source>
        <dbReference type="Proteomes" id="UP000499080"/>
    </source>
</evidence>
<feature type="region of interest" description="Disordered" evidence="1">
    <location>
        <begin position="28"/>
        <end position="65"/>
    </location>
</feature>
<dbReference type="Proteomes" id="UP000499080">
    <property type="component" value="Unassembled WGS sequence"/>
</dbReference>
<evidence type="ECO:0000313" key="2">
    <source>
        <dbReference type="EMBL" id="GBM04951.1"/>
    </source>
</evidence>
<name>A0A4Y2CKJ4_ARAVE</name>
<gene>
    <name evidence="2" type="ORF">AVEN_126099_1</name>
</gene>
<comment type="caution">
    <text evidence="2">The sequence shown here is derived from an EMBL/GenBank/DDBJ whole genome shotgun (WGS) entry which is preliminary data.</text>
</comment>
<protein>
    <submittedName>
        <fullName evidence="2">Uncharacterized protein</fullName>
    </submittedName>
</protein>
<proteinExistence type="predicted"/>
<keyword evidence="3" id="KW-1185">Reference proteome</keyword>
<organism evidence="2 3">
    <name type="scientific">Araneus ventricosus</name>
    <name type="common">Orbweaver spider</name>
    <name type="synonym">Epeira ventricosa</name>
    <dbReference type="NCBI Taxonomy" id="182803"/>
    <lineage>
        <taxon>Eukaryota</taxon>
        <taxon>Metazoa</taxon>
        <taxon>Ecdysozoa</taxon>
        <taxon>Arthropoda</taxon>
        <taxon>Chelicerata</taxon>
        <taxon>Arachnida</taxon>
        <taxon>Araneae</taxon>
        <taxon>Araneomorphae</taxon>
        <taxon>Entelegynae</taxon>
        <taxon>Araneoidea</taxon>
        <taxon>Araneidae</taxon>
        <taxon>Araneus</taxon>
    </lineage>
</organism>
<sequence>MLKAKSYVAAKRSPVGVAWKFGEGVPAQLSPSDRGSKLQDPSQTSPHVASKREFGSPDKAKLSKRSLRWERNMNFSIAVNMLSDGKPLVF</sequence>
<feature type="compositionally biased region" description="Basic and acidic residues" evidence="1">
    <location>
        <begin position="50"/>
        <end position="65"/>
    </location>
</feature>
<dbReference type="EMBL" id="BGPR01000209">
    <property type="protein sequence ID" value="GBM04951.1"/>
    <property type="molecule type" value="Genomic_DNA"/>
</dbReference>
<feature type="compositionally biased region" description="Polar residues" evidence="1">
    <location>
        <begin position="29"/>
        <end position="47"/>
    </location>
</feature>
<dbReference type="AlphaFoldDB" id="A0A4Y2CKJ4"/>
<reference evidence="2 3" key="1">
    <citation type="journal article" date="2019" name="Sci. Rep.">
        <title>Orb-weaving spider Araneus ventricosus genome elucidates the spidroin gene catalogue.</title>
        <authorList>
            <person name="Kono N."/>
            <person name="Nakamura H."/>
            <person name="Ohtoshi R."/>
            <person name="Moran D.A.P."/>
            <person name="Shinohara A."/>
            <person name="Yoshida Y."/>
            <person name="Fujiwara M."/>
            <person name="Mori M."/>
            <person name="Tomita M."/>
            <person name="Arakawa K."/>
        </authorList>
    </citation>
    <scope>NUCLEOTIDE SEQUENCE [LARGE SCALE GENOMIC DNA]</scope>
</reference>
<evidence type="ECO:0000256" key="1">
    <source>
        <dbReference type="SAM" id="MobiDB-lite"/>
    </source>
</evidence>
<accession>A0A4Y2CKJ4</accession>